<feature type="domain" description="AB hydrolase-1" evidence="1">
    <location>
        <begin position="1"/>
        <end position="183"/>
    </location>
</feature>
<dbReference type="PANTHER" id="PTHR37017:SF8">
    <property type="entry name" value="AB HYDROLASE-1 DOMAIN-CONTAINING PROTEIN"/>
    <property type="match status" value="1"/>
</dbReference>
<dbReference type="Proteomes" id="UP000240883">
    <property type="component" value="Unassembled WGS sequence"/>
</dbReference>
<dbReference type="InterPro" id="IPR052897">
    <property type="entry name" value="Sec-Metab_Biosynth_Hydrolase"/>
</dbReference>
<dbReference type="STRING" id="1448308.A0A2T2NLF0"/>
<proteinExistence type="predicted"/>
<name>A0A2T2NLF0_CORCC</name>
<dbReference type="InterPro" id="IPR000073">
    <property type="entry name" value="AB_hydrolase_1"/>
</dbReference>
<sequence>FVIIPGGSQNPTHYGYLAHLLQSAGYPTFSALLPSVGNSAKVTVEDDMAFIRDRMILPILELEERDVIIVMHSYSGVPGSAAALGLGKKERFAQGKKAGVIAQIFYTAFLKKEGDAVDLLTASGGSFPPFLRPDPEKNVVRCDDRIPPLYPEVPSTLASAAAASTVAQGLTSFYSPIPRASWDSDEFKNRVAYIRTMNDTAV</sequence>
<dbReference type="AlphaFoldDB" id="A0A2T2NLF0"/>
<keyword evidence="3" id="KW-1185">Reference proteome</keyword>
<evidence type="ECO:0000259" key="1">
    <source>
        <dbReference type="Pfam" id="PF12697"/>
    </source>
</evidence>
<dbReference type="Gene3D" id="3.40.50.1820">
    <property type="entry name" value="alpha/beta hydrolase"/>
    <property type="match status" value="1"/>
</dbReference>
<dbReference type="Pfam" id="PF12697">
    <property type="entry name" value="Abhydrolase_6"/>
    <property type="match status" value="1"/>
</dbReference>
<protein>
    <recommendedName>
        <fullName evidence="1">AB hydrolase-1 domain-containing protein</fullName>
    </recommendedName>
</protein>
<dbReference type="OrthoDB" id="1263307at2759"/>
<gene>
    <name evidence="2" type="ORF">BS50DRAFT_446908</name>
</gene>
<dbReference type="SUPFAM" id="SSF53474">
    <property type="entry name" value="alpha/beta-Hydrolases"/>
    <property type="match status" value="1"/>
</dbReference>
<evidence type="ECO:0000313" key="3">
    <source>
        <dbReference type="Proteomes" id="UP000240883"/>
    </source>
</evidence>
<reference evidence="2 3" key="1">
    <citation type="journal article" date="2018" name="Front. Microbiol.">
        <title>Genome-Wide Analysis of Corynespora cassiicola Leaf Fall Disease Putative Effectors.</title>
        <authorList>
            <person name="Lopez D."/>
            <person name="Ribeiro S."/>
            <person name="Label P."/>
            <person name="Fumanal B."/>
            <person name="Venisse J.S."/>
            <person name="Kohler A."/>
            <person name="de Oliveira R.R."/>
            <person name="Labutti K."/>
            <person name="Lipzen A."/>
            <person name="Lail K."/>
            <person name="Bauer D."/>
            <person name="Ohm R.A."/>
            <person name="Barry K.W."/>
            <person name="Spatafora J."/>
            <person name="Grigoriev I.V."/>
            <person name="Martin F.M."/>
            <person name="Pujade-Renaud V."/>
        </authorList>
    </citation>
    <scope>NUCLEOTIDE SEQUENCE [LARGE SCALE GENOMIC DNA]</scope>
    <source>
        <strain evidence="2 3">Philippines</strain>
    </source>
</reference>
<dbReference type="InterPro" id="IPR029058">
    <property type="entry name" value="AB_hydrolase_fold"/>
</dbReference>
<feature type="non-terminal residue" evidence="2">
    <location>
        <position position="202"/>
    </location>
</feature>
<accession>A0A2T2NLF0</accession>
<organism evidence="2 3">
    <name type="scientific">Corynespora cassiicola Philippines</name>
    <dbReference type="NCBI Taxonomy" id="1448308"/>
    <lineage>
        <taxon>Eukaryota</taxon>
        <taxon>Fungi</taxon>
        <taxon>Dikarya</taxon>
        <taxon>Ascomycota</taxon>
        <taxon>Pezizomycotina</taxon>
        <taxon>Dothideomycetes</taxon>
        <taxon>Pleosporomycetidae</taxon>
        <taxon>Pleosporales</taxon>
        <taxon>Corynesporascaceae</taxon>
        <taxon>Corynespora</taxon>
    </lineage>
</organism>
<dbReference type="EMBL" id="KZ678136">
    <property type="protein sequence ID" value="PSN66179.1"/>
    <property type="molecule type" value="Genomic_DNA"/>
</dbReference>
<evidence type="ECO:0000313" key="2">
    <source>
        <dbReference type="EMBL" id="PSN66179.1"/>
    </source>
</evidence>
<feature type="non-terminal residue" evidence="2">
    <location>
        <position position="1"/>
    </location>
</feature>
<dbReference type="PANTHER" id="PTHR37017">
    <property type="entry name" value="AB HYDROLASE-1 DOMAIN-CONTAINING PROTEIN-RELATED"/>
    <property type="match status" value="1"/>
</dbReference>